<evidence type="ECO:0000313" key="5">
    <source>
        <dbReference type="EMBL" id="KAH0927584.1"/>
    </source>
</evidence>
<sequence>TMAVPREVNVMEQNNVDCDIAAEYEFYSHLGALAAAAEFGDVVALGTAIDTMHGLTDEPLKNSDTALHLACLYGNLPCVELLLERGADMEVTDLYRATPLHNACDGGYLDIVEFLLSRASCPECAKRMIETIDLQGDTPLHNAARYEYVDVIRLLLSSGASPTTKNSSGQTPGDLAGINSEARRILEVAVGNSSIS</sequence>
<evidence type="ECO:0000256" key="3">
    <source>
        <dbReference type="ARBA" id="ARBA00023043"/>
    </source>
</evidence>
<accession>A0ABQ8DDX4</accession>
<proteinExistence type="inferred from homology"/>
<dbReference type="PANTHER" id="PTHR24136">
    <property type="entry name" value="SOWAH (DROSOPHILA) HOMOLOG"/>
    <property type="match status" value="1"/>
</dbReference>
<dbReference type="Gene3D" id="1.25.40.20">
    <property type="entry name" value="Ankyrin repeat-containing domain"/>
    <property type="match status" value="1"/>
</dbReference>
<feature type="repeat" description="ANK" evidence="4">
    <location>
        <begin position="62"/>
        <end position="94"/>
    </location>
</feature>
<evidence type="ECO:0000313" key="6">
    <source>
        <dbReference type="Proteomes" id="UP000824890"/>
    </source>
</evidence>
<evidence type="ECO:0000256" key="2">
    <source>
        <dbReference type="ARBA" id="ARBA00022737"/>
    </source>
</evidence>
<comment type="similarity">
    <text evidence="1">Belongs to the ankyrin SOCS box (ASB) family.</text>
</comment>
<dbReference type="InterPro" id="IPR036770">
    <property type="entry name" value="Ankyrin_rpt-contain_sf"/>
</dbReference>
<dbReference type="InterPro" id="IPR051573">
    <property type="entry name" value="Ankyrin-SOCS_box_domain"/>
</dbReference>
<evidence type="ECO:0000256" key="1">
    <source>
        <dbReference type="ARBA" id="ARBA00005949"/>
    </source>
</evidence>
<dbReference type="PROSITE" id="PS50297">
    <property type="entry name" value="ANK_REP_REGION"/>
    <property type="match status" value="2"/>
</dbReference>
<feature type="non-terminal residue" evidence="5">
    <location>
        <position position="1"/>
    </location>
</feature>
<gene>
    <name evidence="5" type="ORF">HID58_019840</name>
</gene>
<dbReference type="Pfam" id="PF12796">
    <property type="entry name" value="Ank_2"/>
    <property type="match status" value="1"/>
</dbReference>
<feature type="repeat" description="ANK" evidence="4">
    <location>
        <begin position="135"/>
        <end position="167"/>
    </location>
</feature>
<keyword evidence="6" id="KW-1185">Reference proteome</keyword>
<dbReference type="PANTHER" id="PTHR24136:SF39">
    <property type="entry name" value="(RAPE) HYPOTHETICAL PROTEIN"/>
    <property type="match status" value="1"/>
</dbReference>
<dbReference type="Pfam" id="PF00023">
    <property type="entry name" value="Ank"/>
    <property type="match status" value="1"/>
</dbReference>
<dbReference type="Proteomes" id="UP000824890">
    <property type="component" value="Unassembled WGS sequence"/>
</dbReference>
<protein>
    <submittedName>
        <fullName evidence="5">Uncharacterized protein</fullName>
    </submittedName>
</protein>
<organism evidence="5 6">
    <name type="scientific">Brassica napus</name>
    <name type="common">Rape</name>
    <dbReference type="NCBI Taxonomy" id="3708"/>
    <lineage>
        <taxon>Eukaryota</taxon>
        <taxon>Viridiplantae</taxon>
        <taxon>Streptophyta</taxon>
        <taxon>Embryophyta</taxon>
        <taxon>Tracheophyta</taxon>
        <taxon>Spermatophyta</taxon>
        <taxon>Magnoliopsida</taxon>
        <taxon>eudicotyledons</taxon>
        <taxon>Gunneridae</taxon>
        <taxon>Pentapetalae</taxon>
        <taxon>rosids</taxon>
        <taxon>malvids</taxon>
        <taxon>Brassicales</taxon>
        <taxon>Brassicaceae</taxon>
        <taxon>Brassiceae</taxon>
        <taxon>Brassica</taxon>
    </lineage>
</organism>
<comment type="caution">
    <text evidence="5">The sequence shown here is derived from an EMBL/GenBank/DDBJ whole genome shotgun (WGS) entry which is preliminary data.</text>
</comment>
<dbReference type="EMBL" id="JAGKQM010000005">
    <property type="protein sequence ID" value="KAH0927584.1"/>
    <property type="molecule type" value="Genomic_DNA"/>
</dbReference>
<dbReference type="SMART" id="SM00248">
    <property type="entry name" value="ANK"/>
    <property type="match status" value="3"/>
</dbReference>
<dbReference type="InterPro" id="IPR002110">
    <property type="entry name" value="Ankyrin_rpt"/>
</dbReference>
<keyword evidence="2" id="KW-0677">Repeat</keyword>
<reference evidence="5 6" key="1">
    <citation type="submission" date="2021-05" db="EMBL/GenBank/DDBJ databases">
        <title>Genome Assembly of Synthetic Allotetraploid Brassica napus Reveals Homoeologous Exchanges between Subgenomes.</title>
        <authorList>
            <person name="Davis J.T."/>
        </authorList>
    </citation>
    <scope>NUCLEOTIDE SEQUENCE [LARGE SCALE GENOMIC DNA]</scope>
    <source>
        <strain evidence="6">cv. Da-Ae</strain>
        <tissue evidence="5">Seedling</tissue>
    </source>
</reference>
<dbReference type="SUPFAM" id="SSF48403">
    <property type="entry name" value="Ankyrin repeat"/>
    <property type="match status" value="1"/>
</dbReference>
<evidence type="ECO:0000256" key="4">
    <source>
        <dbReference type="PROSITE-ProRule" id="PRU00023"/>
    </source>
</evidence>
<keyword evidence="3 4" id="KW-0040">ANK repeat</keyword>
<dbReference type="PROSITE" id="PS50088">
    <property type="entry name" value="ANK_REPEAT"/>
    <property type="match status" value="2"/>
</dbReference>
<name>A0ABQ8DDX4_BRANA</name>